<sequence>MWKALAGVSSAAFMMIEHPAASAPAILRDGWLIGKFQGEKAATVPIGS</sequence>
<reference evidence="1 2" key="1">
    <citation type="submission" date="2019-03" db="EMBL/GenBank/DDBJ databases">
        <title>Genomic Encyclopedia of Type Strains, Phase IV (KMG-IV): sequencing the most valuable type-strain genomes for metagenomic binning, comparative biology and taxonomic classification.</title>
        <authorList>
            <person name="Goeker M."/>
        </authorList>
    </citation>
    <scope>NUCLEOTIDE SEQUENCE [LARGE SCALE GENOMIC DNA]</scope>
    <source>
        <strain evidence="1 2">DSM 11603</strain>
    </source>
</reference>
<evidence type="ECO:0000313" key="2">
    <source>
        <dbReference type="Proteomes" id="UP000294958"/>
    </source>
</evidence>
<protein>
    <submittedName>
        <fullName evidence="1">Uncharacterized protein</fullName>
    </submittedName>
</protein>
<gene>
    <name evidence="1" type="ORF">DES43_1213</name>
</gene>
<dbReference type="AlphaFoldDB" id="A0A4R6YCK4"/>
<organism evidence="1 2">
    <name type="scientific">Aquamicrobium defluvii</name>
    <dbReference type="NCBI Taxonomy" id="69279"/>
    <lineage>
        <taxon>Bacteria</taxon>
        <taxon>Pseudomonadati</taxon>
        <taxon>Pseudomonadota</taxon>
        <taxon>Alphaproteobacteria</taxon>
        <taxon>Hyphomicrobiales</taxon>
        <taxon>Phyllobacteriaceae</taxon>
        <taxon>Aquamicrobium</taxon>
    </lineage>
</organism>
<dbReference type="Proteomes" id="UP000294958">
    <property type="component" value="Unassembled WGS sequence"/>
</dbReference>
<proteinExistence type="predicted"/>
<accession>A0A4R6YCK4</accession>
<name>A0A4R6YCK4_9HYPH</name>
<comment type="caution">
    <text evidence="1">The sequence shown here is derived from an EMBL/GenBank/DDBJ whole genome shotgun (WGS) entry which is preliminary data.</text>
</comment>
<evidence type="ECO:0000313" key="1">
    <source>
        <dbReference type="EMBL" id="TDR33516.1"/>
    </source>
</evidence>
<dbReference type="EMBL" id="SNZF01000021">
    <property type="protein sequence ID" value="TDR33516.1"/>
    <property type="molecule type" value="Genomic_DNA"/>
</dbReference>
<keyword evidence="2" id="KW-1185">Reference proteome</keyword>